<dbReference type="OrthoDB" id="3464282at2"/>
<keyword evidence="3" id="KW-1185">Reference proteome</keyword>
<dbReference type="RefSeq" id="WP_069465278.1">
    <property type="nucleotide sequence ID" value="NZ_FODD01000018.1"/>
</dbReference>
<protein>
    <submittedName>
        <fullName evidence="2">Uncharacterized protein</fullName>
    </submittedName>
</protein>
<evidence type="ECO:0000256" key="1">
    <source>
        <dbReference type="SAM" id="MobiDB-lite"/>
    </source>
</evidence>
<dbReference type="EMBL" id="FODD01000018">
    <property type="protein sequence ID" value="SEO15374.1"/>
    <property type="molecule type" value="Genomic_DNA"/>
</dbReference>
<accession>A0A1H8MDK6</accession>
<sequence>MGTDISGFVECRAWRFHEEEGEATTWHGVIDLFFLNTTRDYDAFGCLFGVRNYAGFRPLAADRGMPADASEAVRAELATLARWPDQMYGVTWITWAEVKRIDWDEPAETTDRRPHRYQRTPEGLRYLGKGAWDPVQAKVLAPSNATRDARDAGDGRPDGTEWTVGDTVYRAQRLRRRDAVEIGGTWQPVWTTMETLAALHGDDNVRLVVWFGN</sequence>
<reference evidence="2 3" key="1">
    <citation type="submission" date="2016-10" db="EMBL/GenBank/DDBJ databases">
        <authorList>
            <person name="de Groot N.N."/>
        </authorList>
    </citation>
    <scope>NUCLEOTIDE SEQUENCE [LARGE SCALE GENOMIC DNA]</scope>
    <source>
        <strain evidence="2 3">CGMCC 4.2026</strain>
    </source>
</reference>
<evidence type="ECO:0000313" key="3">
    <source>
        <dbReference type="Proteomes" id="UP000181951"/>
    </source>
</evidence>
<feature type="compositionally biased region" description="Basic and acidic residues" evidence="1">
    <location>
        <begin position="147"/>
        <end position="159"/>
    </location>
</feature>
<gene>
    <name evidence="2" type="ORF">SAMN05216267_1018155</name>
</gene>
<dbReference type="STRING" id="310780.SAMN05216267_1018155"/>
<dbReference type="AlphaFoldDB" id="A0A1H8MDK6"/>
<proteinExistence type="predicted"/>
<feature type="region of interest" description="Disordered" evidence="1">
    <location>
        <begin position="143"/>
        <end position="163"/>
    </location>
</feature>
<organism evidence="2 3">
    <name type="scientific">Actinacidiphila rubida</name>
    <dbReference type="NCBI Taxonomy" id="310780"/>
    <lineage>
        <taxon>Bacteria</taxon>
        <taxon>Bacillati</taxon>
        <taxon>Actinomycetota</taxon>
        <taxon>Actinomycetes</taxon>
        <taxon>Kitasatosporales</taxon>
        <taxon>Streptomycetaceae</taxon>
        <taxon>Actinacidiphila</taxon>
    </lineage>
</organism>
<name>A0A1H8MDK6_9ACTN</name>
<dbReference type="Proteomes" id="UP000181951">
    <property type="component" value="Unassembled WGS sequence"/>
</dbReference>
<evidence type="ECO:0000313" key="2">
    <source>
        <dbReference type="EMBL" id="SEO15374.1"/>
    </source>
</evidence>